<evidence type="ECO:0000256" key="1">
    <source>
        <dbReference type="ARBA" id="ARBA00023015"/>
    </source>
</evidence>
<accession>A0A7M2RK70</accession>
<dbReference type="PANTHER" id="PTHR43280">
    <property type="entry name" value="ARAC-FAMILY TRANSCRIPTIONAL REGULATOR"/>
    <property type="match status" value="1"/>
</dbReference>
<evidence type="ECO:0000259" key="4">
    <source>
        <dbReference type="PROSITE" id="PS01124"/>
    </source>
</evidence>
<sequence>MYTIIAGECNSEHPESFEMSRPYGADGHVLLMAKTNGVFTFTDQKLSVKPNQVVLIKREVPYHCVNPDGEYSDDWIRFRCDDDHILDRYAKLFYNAIPLSNPPRFTLYIQQILWENSYADEKWRDENVDMLFKLLMNNVEAAYQDKNCPKKYSPYYARMQELRFQIQSQPMKKYSIKELAESVGISCSYFQHLYSDFFGISLQSDLINMRIERVKTILHNTDLSVEKIADICGYSSEVHLYRQFRQKTGMTPKDYRMAYRK</sequence>
<dbReference type="PROSITE" id="PS01124">
    <property type="entry name" value="HTH_ARAC_FAMILY_2"/>
    <property type="match status" value="1"/>
</dbReference>
<evidence type="ECO:0000256" key="2">
    <source>
        <dbReference type="ARBA" id="ARBA00023125"/>
    </source>
</evidence>
<name>A0A7M2RK70_9FIRM</name>
<gene>
    <name evidence="5" type="ORF">INP51_01775</name>
</gene>
<evidence type="ECO:0000313" key="6">
    <source>
        <dbReference type="Proteomes" id="UP000593601"/>
    </source>
</evidence>
<dbReference type="Gene3D" id="1.10.10.60">
    <property type="entry name" value="Homeodomain-like"/>
    <property type="match status" value="1"/>
</dbReference>
<dbReference type="PANTHER" id="PTHR43280:SF2">
    <property type="entry name" value="HTH-TYPE TRANSCRIPTIONAL REGULATOR EXSA"/>
    <property type="match status" value="1"/>
</dbReference>
<dbReference type="RefSeq" id="WP_193736050.1">
    <property type="nucleotide sequence ID" value="NZ_CP063304.1"/>
</dbReference>
<evidence type="ECO:0000313" key="5">
    <source>
        <dbReference type="EMBL" id="QOV19730.1"/>
    </source>
</evidence>
<dbReference type="GO" id="GO:0003700">
    <property type="term" value="F:DNA-binding transcription factor activity"/>
    <property type="evidence" value="ECO:0007669"/>
    <property type="project" value="InterPro"/>
</dbReference>
<reference evidence="5 6" key="1">
    <citation type="submission" date="2020-10" db="EMBL/GenBank/DDBJ databases">
        <title>Blautia liquoris sp.nov., isolated from the mud in a fermentation cellar used for the production of Chinese strong-flavoured liquor.</title>
        <authorList>
            <person name="Lu L."/>
        </authorList>
    </citation>
    <scope>NUCLEOTIDE SEQUENCE [LARGE SCALE GENOMIC DNA]</scope>
    <source>
        <strain evidence="5 6">LZLJ-3</strain>
    </source>
</reference>
<dbReference type="AlphaFoldDB" id="A0A7M2RK70"/>
<proteinExistence type="predicted"/>
<keyword evidence="1" id="KW-0805">Transcription regulation</keyword>
<dbReference type="InterPro" id="IPR037923">
    <property type="entry name" value="HTH-like"/>
</dbReference>
<evidence type="ECO:0000256" key="3">
    <source>
        <dbReference type="ARBA" id="ARBA00023163"/>
    </source>
</evidence>
<organism evidence="5 6">
    <name type="scientific">Blautia liquoris</name>
    <dbReference type="NCBI Taxonomy" id="2779518"/>
    <lineage>
        <taxon>Bacteria</taxon>
        <taxon>Bacillati</taxon>
        <taxon>Bacillota</taxon>
        <taxon>Clostridia</taxon>
        <taxon>Lachnospirales</taxon>
        <taxon>Lachnospiraceae</taxon>
        <taxon>Blautia</taxon>
    </lineage>
</organism>
<dbReference type="Pfam" id="PF12833">
    <property type="entry name" value="HTH_18"/>
    <property type="match status" value="1"/>
</dbReference>
<dbReference type="KEGG" id="bliq:INP51_01775"/>
<dbReference type="SMART" id="SM00342">
    <property type="entry name" value="HTH_ARAC"/>
    <property type="match status" value="1"/>
</dbReference>
<dbReference type="InterPro" id="IPR018062">
    <property type="entry name" value="HTH_AraC-typ_CS"/>
</dbReference>
<dbReference type="GO" id="GO:0043565">
    <property type="term" value="F:sequence-specific DNA binding"/>
    <property type="evidence" value="ECO:0007669"/>
    <property type="project" value="InterPro"/>
</dbReference>
<dbReference type="Proteomes" id="UP000593601">
    <property type="component" value="Chromosome"/>
</dbReference>
<dbReference type="InterPro" id="IPR018060">
    <property type="entry name" value="HTH_AraC"/>
</dbReference>
<protein>
    <submittedName>
        <fullName evidence="5">Helix-turn-helix transcriptional regulator</fullName>
    </submittedName>
</protein>
<feature type="domain" description="HTH araC/xylS-type" evidence="4">
    <location>
        <begin position="160"/>
        <end position="258"/>
    </location>
</feature>
<dbReference type="SUPFAM" id="SSF51215">
    <property type="entry name" value="Regulatory protein AraC"/>
    <property type="match status" value="1"/>
</dbReference>
<keyword evidence="2" id="KW-0238">DNA-binding</keyword>
<keyword evidence="6" id="KW-1185">Reference proteome</keyword>
<dbReference type="InterPro" id="IPR009057">
    <property type="entry name" value="Homeodomain-like_sf"/>
</dbReference>
<dbReference type="SUPFAM" id="SSF46689">
    <property type="entry name" value="Homeodomain-like"/>
    <property type="match status" value="1"/>
</dbReference>
<dbReference type="PROSITE" id="PS00041">
    <property type="entry name" value="HTH_ARAC_FAMILY_1"/>
    <property type="match status" value="1"/>
</dbReference>
<keyword evidence="3" id="KW-0804">Transcription</keyword>
<dbReference type="EMBL" id="CP063304">
    <property type="protein sequence ID" value="QOV19730.1"/>
    <property type="molecule type" value="Genomic_DNA"/>
</dbReference>